<feature type="compositionally biased region" description="Basic residues" evidence="1">
    <location>
        <begin position="52"/>
        <end position="63"/>
    </location>
</feature>
<name>A0A8H6XZX9_9AGAR</name>
<organism evidence="2 3">
    <name type="scientific">Mycena sanguinolenta</name>
    <dbReference type="NCBI Taxonomy" id="230812"/>
    <lineage>
        <taxon>Eukaryota</taxon>
        <taxon>Fungi</taxon>
        <taxon>Dikarya</taxon>
        <taxon>Basidiomycota</taxon>
        <taxon>Agaricomycotina</taxon>
        <taxon>Agaricomycetes</taxon>
        <taxon>Agaricomycetidae</taxon>
        <taxon>Agaricales</taxon>
        <taxon>Marasmiineae</taxon>
        <taxon>Mycenaceae</taxon>
        <taxon>Mycena</taxon>
    </lineage>
</organism>
<sequence>MPDLPLELERAIFELAASTDVATALRLTIVARRVREWVEPILYSTVVAHAPKPRPVPRRRVKNPSKAPPPRKVPISPFMRIIALKPASFFARHVKSLHIAYLGEPELVTLLSTCTGISELGWWGTTLAPSVVAAFGSITLRRLSVDTSFNFGQTKPTLGTFATITHLDLIFREYGYPVLPPAHYFPALTHLSVAYDVVVPPSWCDDIFNSFLRLRILLLFCDSLFEEEASGSRELHADLRVVVMQLPARAWTTPWVHDAWALAESIVREQRELAAADKAAAELARSE</sequence>
<evidence type="ECO:0000256" key="1">
    <source>
        <dbReference type="SAM" id="MobiDB-lite"/>
    </source>
</evidence>
<comment type="caution">
    <text evidence="2">The sequence shown here is derived from an EMBL/GenBank/DDBJ whole genome shotgun (WGS) entry which is preliminary data.</text>
</comment>
<dbReference type="OrthoDB" id="3145912at2759"/>
<evidence type="ECO:0000313" key="2">
    <source>
        <dbReference type="EMBL" id="KAF7351438.1"/>
    </source>
</evidence>
<gene>
    <name evidence="2" type="ORF">MSAN_01575800</name>
</gene>
<keyword evidence="3" id="KW-1185">Reference proteome</keyword>
<evidence type="ECO:0000313" key="3">
    <source>
        <dbReference type="Proteomes" id="UP000623467"/>
    </source>
</evidence>
<dbReference type="EMBL" id="JACAZH010000013">
    <property type="protein sequence ID" value="KAF7351438.1"/>
    <property type="molecule type" value="Genomic_DNA"/>
</dbReference>
<reference evidence="2" key="1">
    <citation type="submission" date="2020-05" db="EMBL/GenBank/DDBJ databases">
        <title>Mycena genomes resolve the evolution of fungal bioluminescence.</title>
        <authorList>
            <person name="Tsai I.J."/>
        </authorList>
    </citation>
    <scope>NUCLEOTIDE SEQUENCE</scope>
    <source>
        <strain evidence="2">160909Yilan</strain>
    </source>
</reference>
<dbReference type="AlphaFoldDB" id="A0A8H6XZX9"/>
<proteinExistence type="predicted"/>
<feature type="region of interest" description="Disordered" evidence="1">
    <location>
        <begin position="52"/>
        <end position="72"/>
    </location>
</feature>
<protein>
    <submittedName>
        <fullName evidence="2">Uncharacterized protein</fullName>
    </submittedName>
</protein>
<dbReference type="Proteomes" id="UP000623467">
    <property type="component" value="Unassembled WGS sequence"/>
</dbReference>
<accession>A0A8H6XZX9</accession>